<reference evidence="2 3" key="1">
    <citation type="submission" date="2023-11" db="EMBL/GenBank/DDBJ databases">
        <title>A Novel Polar Bacteriovorax (B. antarcticus) Isolated from the Biocrust in Antarctica.</title>
        <authorList>
            <person name="Mun W."/>
            <person name="Choi S.Y."/>
            <person name="Mitchell R.J."/>
        </authorList>
    </citation>
    <scope>NUCLEOTIDE SEQUENCE [LARGE SCALE GENOMIC DNA]</scope>
    <source>
        <strain evidence="2 3">PP10</strain>
    </source>
</reference>
<dbReference type="PROSITE" id="PS50405">
    <property type="entry name" value="GST_CTER"/>
    <property type="match status" value="1"/>
</dbReference>
<dbReference type="CDD" id="cd03190">
    <property type="entry name" value="GST_C_Omega_like"/>
    <property type="match status" value="1"/>
</dbReference>
<dbReference type="EMBL" id="JAYGJQ010000002">
    <property type="protein sequence ID" value="MEA9357394.1"/>
    <property type="molecule type" value="Genomic_DNA"/>
</dbReference>
<dbReference type="RefSeq" id="WP_323577393.1">
    <property type="nucleotide sequence ID" value="NZ_JAYGJQ010000002.1"/>
</dbReference>
<dbReference type="InterPro" id="IPR040079">
    <property type="entry name" value="Glutathione_S-Trfase"/>
</dbReference>
<dbReference type="InterPro" id="IPR016639">
    <property type="entry name" value="GST_Omega/GSH"/>
</dbReference>
<dbReference type="Proteomes" id="UP001302274">
    <property type="component" value="Unassembled WGS sequence"/>
</dbReference>
<dbReference type="SUPFAM" id="SSF47616">
    <property type="entry name" value="GST C-terminal domain-like"/>
    <property type="match status" value="1"/>
</dbReference>
<name>A0ABU5VWG6_9BACT</name>
<dbReference type="SUPFAM" id="SSF52833">
    <property type="entry name" value="Thioredoxin-like"/>
    <property type="match status" value="1"/>
</dbReference>
<dbReference type="InterPro" id="IPR036282">
    <property type="entry name" value="Glutathione-S-Trfase_C_sf"/>
</dbReference>
<dbReference type="Pfam" id="PF13409">
    <property type="entry name" value="GST_N_2"/>
    <property type="match status" value="1"/>
</dbReference>
<gene>
    <name evidence="2" type="ORF">SHI21_14300</name>
</gene>
<accession>A0ABU5VWG6</accession>
<dbReference type="PIRSF" id="PIRSF015753">
    <property type="entry name" value="GST"/>
    <property type="match status" value="1"/>
</dbReference>
<organism evidence="2 3">
    <name type="scientific">Bacteriovorax antarcticus</name>
    <dbReference type="NCBI Taxonomy" id="3088717"/>
    <lineage>
        <taxon>Bacteria</taxon>
        <taxon>Pseudomonadati</taxon>
        <taxon>Bdellovibrionota</taxon>
        <taxon>Bacteriovoracia</taxon>
        <taxon>Bacteriovoracales</taxon>
        <taxon>Bacteriovoracaceae</taxon>
        <taxon>Bacteriovorax</taxon>
    </lineage>
</organism>
<keyword evidence="3" id="KW-1185">Reference proteome</keyword>
<proteinExistence type="predicted"/>
<evidence type="ECO:0000259" key="1">
    <source>
        <dbReference type="PROSITE" id="PS50405"/>
    </source>
</evidence>
<dbReference type="EC" id="1.8.5.-" evidence="2"/>
<dbReference type="InterPro" id="IPR047047">
    <property type="entry name" value="GST_Omega-like_C"/>
</dbReference>
<dbReference type="GO" id="GO:0016491">
    <property type="term" value="F:oxidoreductase activity"/>
    <property type="evidence" value="ECO:0007669"/>
    <property type="project" value="UniProtKB-KW"/>
</dbReference>
<dbReference type="Pfam" id="PF13410">
    <property type="entry name" value="GST_C_2"/>
    <property type="match status" value="1"/>
</dbReference>
<dbReference type="InterPro" id="IPR036249">
    <property type="entry name" value="Thioredoxin-like_sf"/>
</dbReference>
<feature type="domain" description="GST C-terminal" evidence="1">
    <location>
        <begin position="164"/>
        <end position="292"/>
    </location>
</feature>
<dbReference type="PANTHER" id="PTHR32419:SF6">
    <property type="entry name" value="GLUTATHIONE S-TRANSFERASE OMEGA-LIKE 1-RELATED"/>
    <property type="match status" value="1"/>
</dbReference>
<dbReference type="InterPro" id="IPR010987">
    <property type="entry name" value="Glutathione-S-Trfase_C-like"/>
</dbReference>
<sequence>MGRLKSGKWIQEEIIPNSHNGEFYREEAKFRDTIEEGGIYPPETGRYHLYISLACPWACRAYIMMKLKKLESVITMSIVSPHLLENGWTFKEDFPGVIQDSVLNKKYLYEVYQESDPKFSGRVTVPVLFDKKTKTIVSNESSEIIRMMNTSFNKITGDSNDFYPEALRSEIDQVNSFIYDNINNGVYKTGFAKNQDAYNKNFNSLFKALDKIEERLEGKETLVGKILTEADVRLYTTLVRFDPVYYLHFKCNNKMIREYKNLSRYLSNLYYNVKAFKDTTDFDHIKEHYYFSHKQLNPGQIVPKGPEILVPEIKIEKLNAGPVKNVIPPQESVFDEVGVS</sequence>
<dbReference type="SFLD" id="SFLDG01148">
    <property type="entry name" value="Xi_(cytGST)"/>
    <property type="match status" value="1"/>
</dbReference>
<evidence type="ECO:0000313" key="2">
    <source>
        <dbReference type="EMBL" id="MEA9357394.1"/>
    </source>
</evidence>
<dbReference type="Gene3D" id="1.20.1050.10">
    <property type="match status" value="1"/>
</dbReference>
<comment type="caution">
    <text evidence="2">The sequence shown here is derived from an EMBL/GenBank/DDBJ whole genome shotgun (WGS) entry which is preliminary data.</text>
</comment>
<dbReference type="SFLD" id="SFLDG01206">
    <property type="entry name" value="Xi.1"/>
    <property type="match status" value="1"/>
</dbReference>
<keyword evidence="2" id="KW-0560">Oxidoreductase</keyword>
<dbReference type="SFLD" id="SFLDS00019">
    <property type="entry name" value="Glutathione_Transferase_(cytos"/>
    <property type="match status" value="1"/>
</dbReference>
<dbReference type="InterPro" id="IPR004045">
    <property type="entry name" value="Glutathione_S-Trfase_N"/>
</dbReference>
<dbReference type="Gene3D" id="3.40.30.10">
    <property type="entry name" value="Glutaredoxin"/>
    <property type="match status" value="1"/>
</dbReference>
<protein>
    <submittedName>
        <fullName evidence="2">Glutathione S-transferase family protein</fullName>
        <ecNumber evidence="2">1.8.5.-</ecNumber>
    </submittedName>
</protein>
<evidence type="ECO:0000313" key="3">
    <source>
        <dbReference type="Proteomes" id="UP001302274"/>
    </source>
</evidence>
<dbReference type="PANTHER" id="PTHR32419">
    <property type="entry name" value="GLUTATHIONYL-HYDROQUINONE REDUCTASE"/>
    <property type="match status" value="1"/>
</dbReference>